<comment type="subcellular location">
    <subcellularLocation>
        <location evidence="10">Cell inner membrane</location>
        <topology evidence="10">Peripheral membrane protein</topology>
        <orientation evidence="10">Cytoplasmic side</orientation>
    </subcellularLocation>
</comment>
<comment type="pathway">
    <text evidence="10">Cell wall biogenesis; peptidoglycan biosynthesis.</text>
</comment>
<dbReference type="Pfam" id="PF04101">
    <property type="entry name" value="Glyco_tran_28_C"/>
    <property type="match status" value="1"/>
</dbReference>
<evidence type="ECO:0000259" key="11">
    <source>
        <dbReference type="Pfam" id="PF03033"/>
    </source>
</evidence>
<feature type="binding site" evidence="10">
    <location>
        <position position="170"/>
    </location>
    <ligand>
        <name>UDP-N-acetyl-alpha-D-glucosamine</name>
        <dbReference type="ChEBI" id="CHEBI:57705"/>
    </ligand>
</feature>
<dbReference type="KEGG" id="tcy:Thicy_1342"/>
<dbReference type="PANTHER" id="PTHR21015:SF22">
    <property type="entry name" value="GLYCOSYLTRANSFERASE"/>
    <property type="match status" value="1"/>
</dbReference>
<keyword evidence="7 10" id="KW-0472">Membrane</keyword>
<keyword evidence="6 10" id="KW-0573">Peptidoglycan synthesis</keyword>
<accession>F6D9Q7</accession>
<dbReference type="GO" id="GO:0005886">
    <property type="term" value="C:plasma membrane"/>
    <property type="evidence" value="ECO:0007669"/>
    <property type="project" value="UniProtKB-SubCell"/>
</dbReference>
<dbReference type="GO" id="GO:0071555">
    <property type="term" value="P:cell wall organization"/>
    <property type="evidence" value="ECO:0007669"/>
    <property type="project" value="UniProtKB-KW"/>
</dbReference>
<evidence type="ECO:0000256" key="6">
    <source>
        <dbReference type="ARBA" id="ARBA00022984"/>
    </source>
</evidence>
<keyword evidence="9 10" id="KW-0961">Cell wall biogenesis/degradation</keyword>
<evidence type="ECO:0000313" key="13">
    <source>
        <dbReference type="EMBL" id="AEG32106.1"/>
    </source>
</evidence>
<dbReference type="AlphaFoldDB" id="F6D9Q7"/>
<keyword evidence="14" id="KW-1185">Reference proteome</keyword>
<dbReference type="EC" id="2.4.1.227" evidence="10"/>
<dbReference type="GO" id="GO:0009252">
    <property type="term" value="P:peptidoglycan biosynthetic process"/>
    <property type="evidence" value="ECO:0007669"/>
    <property type="project" value="UniProtKB-UniRule"/>
</dbReference>
<comment type="similarity">
    <text evidence="10">Belongs to the glycosyltransferase 28 family. MurG subfamily.</text>
</comment>
<keyword evidence="1 10" id="KW-1003">Cell membrane</keyword>
<dbReference type="UniPathway" id="UPA00219"/>
<dbReference type="InterPro" id="IPR006009">
    <property type="entry name" value="GlcNAc_MurG"/>
</dbReference>
<evidence type="ECO:0000256" key="1">
    <source>
        <dbReference type="ARBA" id="ARBA00022475"/>
    </source>
</evidence>
<feature type="binding site" evidence="10">
    <location>
        <position position="299"/>
    </location>
    <ligand>
        <name>UDP-N-acetyl-alpha-D-glucosamine</name>
        <dbReference type="ChEBI" id="CHEBI:57705"/>
    </ligand>
</feature>
<dbReference type="HAMAP" id="MF_00033">
    <property type="entry name" value="MurG"/>
    <property type="match status" value="1"/>
</dbReference>
<keyword evidence="10" id="KW-0997">Cell inner membrane</keyword>
<feature type="binding site" evidence="10">
    <location>
        <begin position="273"/>
        <end position="278"/>
    </location>
    <ligand>
        <name>UDP-N-acetyl-alpha-D-glucosamine</name>
        <dbReference type="ChEBI" id="CHEBI:57705"/>
    </ligand>
</feature>
<keyword evidence="3 10" id="KW-0328">Glycosyltransferase</keyword>
<evidence type="ECO:0000256" key="10">
    <source>
        <dbReference type="HAMAP-Rule" id="MF_00033"/>
    </source>
</evidence>
<dbReference type="InterPro" id="IPR004276">
    <property type="entry name" value="GlycoTrans_28_N"/>
</dbReference>
<evidence type="ECO:0000259" key="12">
    <source>
        <dbReference type="Pfam" id="PF04101"/>
    </source>
</evidence>
<feature type="binding site" evidence="10">
    <location>
        <position position="199"/>
    </location>
    <ligand>
        <name>UDP-N-acetyl-alpha-D-glucosamine</name>
        <dbReference type="ChEBI" id="CHEBI:57705"/>
    </ligand>
</feature>
<name>F6D9Q7_THICA</name>
<feature type="binding site" evidence="10">
    <location>
        <position position="131"/>
    </location>
    <ligand>
        <name>UDP-N-acetyl-alpha-D-glucosamine</name>
        <dbReference type="ChEBI" id="CHEBI:57705"/>
    </ligand>
</feature>
<keyword evidence="2 10" id="KW-0132">Cell division</keyword>
<dbReference type="eggNOG" id="COG0707">
    <property type="taxonomic scope" value="Bacteria"/>
</dbReference>
<comment type="function">
    <text evidence="10">Cell wall formation. Catalyzes the transfer of a GlcNAc subunit on undecaprenyl-pyrophosphoryl-MurNAc-pentapeptide (lipid intermediate I) to form undecaprenyl-pyrophosphoryl-MurNAc-(pentapeptide)GlcNAc (lipid intermediate II).</text>
</comment>
<dbReference type="GO" id="GO:0051301">
    <property type="term" value="P:cell division"/>
    <property type="evidence" value="ECO:0007669"/>
    <property type="project" value="UniProtKB-KW"/>
</dbReference>
<dbReference type="GO" id="GO:0051991">
    <property type="term" value="F:UDP-N-acetyl-D-glucosamine:N-acetylmuramoyl-L-alanyl-D-glutamyl-meso-2,6-diaminopimelyl-D-alanyl-D-alanine-diphosphoundecaprenol 4-beta-N-acetylglucosaminlytransferase activity"/>
    <property type="evidence" value="ECO:0007669"/>
    <property type="project" value="RHEA"/>
</dbReference>
<dbReference type="HOGENOM" id="CLU_037404_2_0_6"/>
<gene>
    <name evidence="10" type="primary">murG</name>
    <name evidence="13" type="ordered locus">Thicy_1342</name>
</gene>
<keyword evidence="8 10" id="KW-0131">Cell cycle</keyword>
<evidence type="ECO:0000313" key="14">
    <source>
        <dbReference type="Proteomes" id="UP000009232"/>
    </source>
</evidence>
<comment type="catalytic activity">
    <reaction evidence="10">
        <text>di-trans,octa-cis-undecaprenyl diphospho-N-acetyl-alpha-D-muramoyl-L-alanyl-D-glutamyl-meso-2,6-diaminopimeloyl-D-alanyl-D-alanine + UDP-N-acetyl-alpha-D-glucosamine = di-trans,octa-cis-undecaprenyl diphospho-[N-acetyl-alpha-D-glucosaminyl-(1-&gt;4)]-N-acetyl-alpha-D-muramoyl-L-alanyl-D-glutamyl-meso-2,6-diaminopimeloyl-D-alanyl-D-alanine + UDP + H(+)</text>
        <dbReference type="Rhea" id="RHEA:31227"/>
        <dbReference type="ChEBI" id="CHEBI:15378"/>
        <dbReference type="ChEBI" id="CHEBI:57705"/>
        <dbReference type="ChEBI" id="CHEBI:58223"/>
        <dbReference type="ChEBI" id="CHEBI:61387"/>
        <dbReference type="ChEBI" id="CHEBI:61388"/>
        <dbReference type="EC" id="2.4.1.227"/>
    </reaction>
</comment>
<dbReference type="InterPro" id="IPR007235">
    <property type="entry name" value="Glyco_trans_28_C"/>
</dbReference>
<dbReference type="Gene3D" id="3.40.50.2000">
    <property type="entry name" value="Glycogen Phosphorylase B"/>
    <property type="match status" value="2"/>
</dbReference>
<dbReference type="NCBIfam" id="TIGR01133">
    <property type="entry name" value="murG"/>
    <property type="match status" value="1"/>
</dbReference>
<dbReference type="Proteomes" id="UP000009232">
    <property type="component" value="Chromosome"/>
</dbReference>
<proteinExistence type="inferred from homology"/>
<feature type="binding site" evidence="10">
    <location>
        <position position="254"/>
    </location>
    <ligand>
        <name>UDP-N-acetyl-alpha-D-glucosamine</name>
        <dbReference type="ChEBI" id="CHEBI:57705"/>
    </ligand>
</feature>
<evidence type="ECO:0000256" key="2">
    <source>
        <dbReference type="ARBA" id="ARBA00022618"/>
    </source>
</evidence>
<keyword evidence="5 10" id="KW-0133">Cell shape</keyword>
<dbReference type="GO" id="GO:0050511">
    <property type="term" value="F:undecaprenyldiphospho-muramoylpentapeptide beta-N-acetylglucosaminyltransferase activity"/>
    <property type="evidence" value="ECO:0007669"/>
    <property type="project" value="UniProtKB-UniRule"/>
</dbReference>
<feature type="domain" description="Glycosyltransferase family 28 N-terminal" evidence="11">
    <location>
        <begin position="12"/>
        <end position="149"/>
    </location>
</feature>
<dbReference type="STRING" id="717773.Thicy_1342"/>
<dbReference type="PANTHER" id="PTHR21015">
    <property type="entry name" value="UDP-N-ACETYLGLUCOSAMINE--N-ACETYLMURAMYL-(PENTAPEPTIDE) PYROPHOSPHORYL-UNDECAPRENOL N-ACETYLGLUCOSAMINE TRANSFERASE 1"/>
    <property type="match status" value="1"/>
</dbReference>
<dbReference type="GO" id="GO:0008360">
    <property type="term" value="P:regulation of cell shape"/>
    <property type="evidence" value="ECO:0007669"/>
    <property type="project" value="UniProtKB-KW"/>
</dbReference>
<evidence type="ECO:0000256" key="4">
    <source>
        <dbReference type="ARBA" id="ARBA00022679"/>
    </source>
</evidence>
<dbReference type="GO" id="GO:0005975">
    <property type="term" value="P:carbohydrate metabolic process"/>
    <property type="evidence" value="ECO:0007669"/>
    <property type="project" value="InterPro"/>
</dbReference>
<evidence type="ECO:0000256" key="3">
    <source>
        <dbReference type="ARBA" id="ARBA00022676"/>
    </source>
</evidence>
<dbReference type="Pfam" id="PF03033">
    <property type="entry name" value="Glyco_transf_28"/>
    <property type="match status" value="1"/>
</dbReference>
<evidence type="ECO:0000256" key="8">
    <source>
        <dbReference type="ARBA" id="ARBA00023306"/>
    </source>
</evidence>
<sequence length="369" mass="39939">MKSSHPKSLQRIMIMAAGTGGHVFPGLALASAWQAQGTEIVWLGTPSGMEKQWVTGANIPFYAIDVKGLRGNGWRGWLMAPWRISQACWQAYRLIKQLKPDAVLGMGGFVCGPGGLATKLAGLPLYLHEQNAIVGLTNRLLAPFAKRVFCGFPVAAWSAKNQFLVGNPVRAAIRQVPALSAQQVEQRERSKRLLVIGGSRGARALNDTLPKALALIPSEQRPQVVHQTGMADQATTQNAYQANSISEAQVVSFIDDMAQAYRDCDLVIARSGALTVSEVRAAKRAAIFIPFPYAVDDHQSANADVLVKQGVAKKIIQADLTPDVLAAEISDWFREQRWLTASTELANATTPDATELVLASIKNDFNENG</sequence>
<dbReference type="OrthoDB" id="9808936at2"/>
<organism evidence="13 14">
    <name type="scientific">Thiomicrospira cyclica (strain DSM 14477 / JCM 11371 / ALM1)</name>
    <name type="common">Thioalkalimicrobium cyclicum</name>
    <dbReference type="NCBI Taxonomy" id="717773"/>
    <lineage>
        <taxon>Bacteria</taxon>
        <taxon>Pseudomonadati</taxon>
        <taxon>Pseudomonadota</taxon>
        <taxon>Gammaproteobacteria</taxon>
        <taxon>Thiotrichales</taxon>
        <taxon>Piscirickettsiaceae</taxon>
        <taxon>Thiomicrospira</taxon>
    </lineage>
</organism>
<evidence type="ECO:0000256" key="7">
    <source>
        <dbReference type="ARBA" id="ARBA00023136"/>
    </source>
</evidence>
<dbReference type="SUPFAM" id="SSF53756">
    <property type="entry name" value="UDP-Glycosyltransferase/glycogen phosphorylase"/>
    <property type="match status" value="1"/>
</dbReference>
<dbReference type="CDD" id="cd03785">
    <property type="entry name" value="GT28_MurG"/>
    <property type="match status" value="1"/>
</dbReference>
<feature type="domain" description="Glycosyl transferase family 28 C-terminal" evidence="12">
    <location>
        <begin position="193"/>
        <end position="349"/>
    </location>
</feature>
<dbReference type="EMBL" id="CP002776">
    <property type="protein sequence ID" value="AEG32106.1"/>
    <property type="molecule type" value="Genomic_DNA"/>
</dbReference>
<evidence type="ECO:0000256" key="5">
    <source>
        <dbReference type="ARBA" id="ARBA00022960"/>
    </source>
</evidence>
<keyword evidence="4 10" id="KW-0808">Transferase</keyword>
<feature type="binding site" evidence="10">
    <location>
        <begin position="19"/>
        <end position="21"/>
    </location>
    <ligand>
        <name>UDP-N-acetyl-alpha-D-glucosamine</name>
        <dbReference type="ChEBI" id="CHEBI:57705"/>
    </ligand>
</feature>
<protein>
    <recommendedName>
        <fullName evidence="10">UDP-N-acetylglucosamine--N-acetylmuramyl-(pentapeptide) pyrophosphoryl-undecaprenol N-acetylglucosamine transferase</fullName>
        <ecNumber evidence="10">2.4.1.227</ecNumber>
    </recommendedName>
    <alternativeName>
        <fullName evidence="10">Undecaprenyl-PP-MurNAc-pentapeptide-UDPGlcNAc GlcNAc transferase</fullName>
    </alternativeName>
</protein>
<reference evidence="13 14" key="1">
    <citation type="submission" date="2011-05" db="EMBL/GenBank/DDBJ databases">
        <title>Complete sequence of Thioalkalimicrobium cyclicum ALM1.</title>
        <authorList>
            <consortium name="US DOE Joint Genome Institute"/>
            <person name="Lucas S."/>
            <person name="Han J."/>
            <person name="Lapidus A."/>
            <person name="Cheng J.-F."/>
            <person name="Goodwin L."/>
            <person name="Pitluck S."/>
            <person name="Peters L."/>
            <person name="Mikhailova N."/>
            <person name="Davenport K."/>
            <person name="Han C."/>
            <person name="Tapia R."/>
            <person name="Land M."/>
            <person name="Hauser L."/>
            <person name="Kyrpides N."/>
            <person name="Ivanova N."/>
            <person name="Pagani I."/>
            <person name="Kappler U."/>
            <person name="Woyke T."/>
        </authorList>
    </citation>
    <scope>NUCLEOTIDE SEQUENCE [LARGE SCALE GENOMIC DNA]</scope>
    <source>
        <strain evidence="14">DSM 14477 / JCM 11371 / ALM1</strain>
    </source>
</reference>
<dbReference type="RefSeq" id="WP_013835882.1">
    <property type="nucleotide sequence ID" value="NC_015581.1"/>
</dbReference>
<evidence type="ECO:0000256" key="9">
    <source>
        <dbReference type="ARBA" id="ARBA00023316"/>
    </source>
</evidence>